<dbReference type="GeneID" id="76199139"/>
<dbReference type="PANTHER" id="PTHR36174">
    <property type="entry name" value="LIPID II:GLYCINE GLYCYLTRANSFERASE"/>
    <property type="match status" value="1"/>
</dbReference>
<accession>A0ABD5YPQ5</accession>
<organism evidence="2 3">
    <name type="scientific">Halocatena marina</name>
    <dbReference type="NCBI Taxonomy" id="2934937"/>
    <lineage>
        <taxon>Archaea</taxon>
        <taxon>Methanobacteriati</taxon>
        <taxon>Methanobacteriota</taxon>
        <taxon>Stenosarchaea group</taxon>
        <taxon>Halobacteria</taxon>
        <taxon>Halobacteriales</taxon>
        <taxon>Natronomonadaceae</taxon>
        <taxon>Halocatena</taxon>
    </lineage>
</organism>
<reference evidence="2 3" key="1">
    <citation type="journal article" date="2019" name="Int. J. Syst. Evol. Microbiol.">
        <title>The Global Catalogue of Microorganisms (GCM) 10K type strain sequencing project: providing services to taxonomists for standard genome sequencing and annotation.</title>
        <authorList>
            <consortium name="The Broad Institute Genomics Platform"/>
            <consortium name="The Broad Institute Genome Sequencing Center for Infectious Disease"/>
            <person name="Wu L."/>
            <person name="Ma J."/>
        </authorList>
    </citation>
    <scope>NUCLEOTIDE SEQUENCE [LARGE SCALE GENOMIC DNA]</scope>
    <source>
        <strain evidence="2 3">RDMS1</strain>
    </source>
</reference>
<evidence type="ECO:0000313" key="2">
    <source>
        <dbReference type="EMBL" id="MFC7189578.1"/>
    </source>
</evidence>
<dbReference type="Pfam" id="PF13480">
    <property type="entry name" value="Acetyltransf_6"/>
    <property type="match status" value="1"/>
</dbReference>
<sequence>MSETNTLTLQAVCPIDTPEWNTFVEAHPDATVFHTAEWLHTIETIFEYEPRHVLLTEGDTDNEDGTVHAAVPGFVVSDGFGQSVLNPFCEYGFPLIDDAVDVAVLSTLQDADETRIIKDTGWSGVCGYNAAGYGGVPTGSSIRLSLDRPFDELWESVFEKDVRRCVRTARDHGVSVIDGSVDAFYPLYLETMQRLGSPQFPKQFFASLADTFGESVAILLAQHDEDTIAGVFLFEWDDTTIVWTPASKRTHWDHRPNHLLYVEAIKRACVASRSVVDFGRSRRGSSVHRFKAQFGGFDYPLTSFVAPPHRAGRASLDGYGRLSTITPYIAPLITHPSVGPTLKKLIHE</sequence>
<dbReference type="InterPro" id="IPR050644">
    <property type="entry name" value="PG_Glycine_Bridge_Synth"/>
</dbReference>
<protein>
    <submittedName>
        <fullName evidence="2">Lipid II:glycine glycyltransferase FemX</fullName>
    </submittedName>
</protein>
<dbReference type="PANTHER" id="PTHR36174:SF1">
    <property type="entry name" value="LIPID II:GLYCINE GLYCYLTRANSFERASE"/>
    <property type="match status" value="1"/>
</dbReference>
<dbReference type="SUPFAM" id="SSF55729">
    <property type="entry name" value="Acyl-CoA N-acyltransferases (Nat)"/>
    <property type="match status" value="1"/>
</dbReference>
<dbReference type="Gene3D" id="3.40.630.30">
    <property type="match status" value="1"/>
</dbReference>
<name>A0ABD5YPQ5_9EURY</name>
<feature type="domain" description="BioF2-like acetyltransferase" evidence="1">
    <location>
        <begin position="159"/>
        <end position="281"/>
    </location>
</feature>
<dbReference type="Proteomes" id="UP001596417">
    <property type="component" value="Unassembled WGS sequence"/>
</dbReference>
<comment type="caution">
    <text evidence="2">The sequence shown here is derived from an EMBL/GenBank/DDBJ whole genome shotgun (WGS) entry which is preliminary data.</text>
</comment>
<dbReference type="InterPro" id="IPR038740">
    <property type="entry name" value="BioF2-like_GNAT_dom"/>
</dbReference>
<keyword evidence="3" id="KW-1185">Reference proteome</keyword>
<evidence type="ECO:0000313" key="3">
    <source>
        <dbReference type="Proteomes" id="UP001596417"/>
    </source>
</evidence>
<gene>
    <name evidence="2" type="ORF">ACFQL7_06725</name>
</gene>
<dbReference type="InterPro" id="IPR016181">
    <property type="entry name" value="Acyl_CoA_acyltransferase"/>
</dbReference>
<dbReference type="EMBL" id="JBHTAX010000001">
    <property type="protein sequence ID" value="MFC7189578.1"/>
    <property type="molecule type" value="Genomic_DNA"/>
</dbReference>
<proteinExistence type="predicted"/>
<dbReference type="RefSeq" id="WP_264554885.1">
    <property type="nucleotide sequence ID" value="NZ_CP109979.1"/>
</dbReference>
<evidence type="ECO:0000259" key="1">
    <source>
        <dbReference type="Pfam" id="PF13480"/>
    </source>
</evidence>
<dbReference type="AlphaFoldDB" id="A0ABD5YPQ5"/>